<sequence length="219" mass="25914">MTVEVQDSMDFTTVLSEKKKKLFVVNDYKFGFQRTLSGCVERYTCVKRGWLGSTGSMVYQVAVFGWVLALSEQRQNGPPVNIRFINSIQATFRMEQSPNQYYSTESLPLLDKHRSKLTAVEMKYLRRTVGKTRRDRIRNDRIRAEVKLRKALTEVINERQLKWFGHVYRMGEERKVKQVMEMRVEGRKRRGRPRIKWEDTIERIGQQEGKNNGRDEENV</sequence>
<dbReference type="EMBL" id="JAJSOF020000015">
    <property type="protein sequence ID" value="KAJ4441353.1"/>
    <property type="molecule type" value="Genomic_DNA"/>
</dbReference>
<evidence type="ECO:0000313" key="3">
    <source>
        <dbReference type="Proteomes" id="UP001148838"/>
    </source>
</evidence>
<feature type="region of interest" description="Disordered" evidence="1">
    <location>
        <begin position="195"/>
        <end position="219"/>
    </location>
</feature>
<comment type="caution">
    <text evidence="2">The sequence shown here is derived from an EMBL/GenBank/DDBJ whole genome shotgun (WGS) entry which is preliminary data.</text>
</comment>
<proteinExistence type="predicted"/>
<dbReference type="PANTHER" id="PTHR46238:SF8">
    <property type="entry name" value="ENDONUCLEASE_EXONUCLEASE_PHOSPHATASE DOMAIN-CONTAINING PROTEIN"/>
    <property type="match status" value="1"/>
</dbReference>
<name>A0ABQ8T539_PERAM</name>
<dbReference type="Proteomes" id="UP001148838">
    <property type="component" value="Unassembled WGS sequence"/>
</dbReference>
<organism evidence="2 3">
    <name type="scientific">Periplaneta americana</name>
    <name type="common">American cockroach</name>
    <name type="synonym">Blatta americana</name>
    <dbReference type="NCBI Taxonomy" id="6978"/>
    <lineage>
        <taxon>Eukaryota</taxon>
        <taxon>Metazoa</taxon>
        <taxon>Ecdysozoa</taxon>
        <taxon>Arthropoda</taxon>
        <taxon>Hexapoda</taxon>
        <taxon>Insecta</taxon>
        <taxon>Pterygota</taxon>
        <taxon>Neoptera</taxon>
        <taxon>Polyneoptera</taxon>
        <taxon>Dictyoptera</taxon>
        <taxon>Blattodea</taxon>
        <taxon>Blattoidea</taxon>
        <taxon>Blattidae</taxon>
        <taxon>Blattinae</taxon>
        <taxon>Periplaneta</taxon>
    </lineage>
</organism>
<gene>
    <name evidence="2" type="ORF">ANN_11208</name>
</gene>
<evidence type="ECO:0000313" key="2">
    <source>
        <dbReference type="EMBL" id="KAJ4441353.1"/>
    </source>
</evidence>
<keyword evidence="3" id="KW-1185">Reference proteome</keyword>
<dbReference type="PANTHER" id="PTHR46238">
    <property type="entry name" value="REVERSE TRANSCRIPTASE DOMAIN-CONTAINING PROTEIN"/>
    <property type="match status" value="1"/>
</dbReference>
<protein>
    <submittedName>
        <fullName evidence="2">Uncharacterized protein</fullName>
    </submittedName>
</protein>
<reference evidence="2 3" key="1">
    <citation type="journal article" date="2022" name="Allergy">
        <title>Genome assembly and annotation of Periplaneta americana reveal a comprehensive cockroach allergen profile.</title>
        <authorList>
            <person name="Wang L."/>
            <person name="Xiong Q."/>
            <person name="Saelim N."/>
            <person name="Wang L."/>
            <person name="Nong W."/>
            <person name="Wan A.T."/>
            <person name="Shi M."/>
            <person name="Liu X."/>
            <person name="Cao Q."/>
            <person name="Hui J.H.L."/>
            <person name="Sookrung N."/>
            <person name="Leung T.F."/>
            <person name="Tungtrongchitr A."/>
            <person name="Tsui S.K.W."/>
        </authorList>
    </citation>
    <scope>NUCLEOTIDE SEQUENCE [LARGE SCALE GENOMIC DNA]</scope>
    <source>
        <strain evidence="2">PWHHKU_190912</strain>
    </source>
</reference>
<evidence type="ECO:0000256" key="1">
    <source>
        <dbReference type="SAM" id="MobiDB-lite"/>
    </source>
</evidence>
<accession>A0ABQ8T539</accession>